<evidence type="ECO:0000256" key="5">
    <source>
        <dbReference type="ARBA" id="ARBA00023004"/>
    </source>
</evidence>
<evidence type="ECO:0000256" key="7">
    <source>
        <dbReference type="PIRSR" id="PIRSR602401-1"/>
    </source>
</evidence>
<keyword evidence="3 7" id="KW-0479">Metal-binding</keyword>
<comment type="similarity">
    <text evidence="1 8">Belongs to the cytochrome P450 family.</text>
</comment>
<feature type="binding site" description="axial binding residue" evidence="7">
    <location>
        <position position="474"/>
    </location>
    <ligand>
        <name>heme</name>
        <dbReference type="ChEBI" id="CHEBI:30413"/>
    </ligand>
    <ligandPart>
        <name>Fe</name>
        <dbReference type="ChEBI" id="CHEBI:18248"/>
    </ligandPart>
</feature>
<evidence type="ECO:0000256" key="1">
    <source>
        <dbReference type="ARBA" id="ARBA00010617"/>
    </source>
</evidence>
<dbReference type="GO" id="GO:0020037">
    <property type="term" value="F:heme binding"/>
    <property type="evidence" value="ECO:0007669"/>
    <property type="project" value="InterPro"/>
</dbReference>
<dbReference type="OrthoDB" id="1470350at2759"/>
<reference evidence="9 10" key="1">
    <citation type="submission" date="2016-07" db="EMBL/GenBank/DDBJ databases">
        <title>Pervasive Adenine N6-methylation of Active Genes in Fungi.</title>
        <authorList>
            <consortium name="DOE Joint Genome Institute"/>
            <person name="Mondo S.J."/>
            <person name="Dannebaum R.O."/>
            <person name="Kuo R.C."/>
            <person name="Labutti K."/>
            <person name="Haridas S."/>
            <person name="Kuo A."/>
            <person name="Salamov A."/>
            <person name="Ahrendt S.R."/>
            <person name="Lipzen A."/>
            <person name="Sullivan W."/>
            <person name="Andreopoulos W.B."/>
            <person name="Clum A."/>
            <person name="Lindquist E."/>
            <person name="Daum C."/>
            <person name="Ramamoorthy G.K."/>
            <person name="Gryganskyi A."/>
            <person name="Culley D."/>
            <person name="Magnuson J.K."/>
            <person name="James T.Y."/>
            <person name="O'Malley M.A."/>
            <person name="Stajich J.E."/>
            <person name="Spatafora J.W."/>
            <person name="Visel A."/>
            <person name="Grigoriev I.V."/>
        </authorList>
    </citation>
    <scope>NUCLEOTIDE SEQUENCE [LARGE SCALE GENOMIC DNA]</scope>
    <source>
        <strain evidence="9 10">NRRL 1336</strain>
    </source>
</reference>
<sequence>MNTLQFIRETGIEQFYHQWIQPRLRDKKAIGIAVAIALLYSLHRKITKPPANLRHLPWLGFYKYHKAILSNVTVDQFSRDITLPVMEKSSGAFLQPMVGYWIIQLTDPIAIKQLLQKIDIFPKSKINQGDDGSLMYRFIGGDNILMLNGDDWKRHRKIANPAFTRAMPVKLFGELTTTMFKAMDGLGKKIDVLDLFSRVTIDTIGKAGFGFDFNALTNRNSEWVENYDNVKEGMLDPFFLVFPTCDTTLLKWFPKRQKVHDQLTHFLEMLAGIIEDRRKTMKEARENGTEQLVEAHERDLLTLMIECEENENATLSNEELRRNLCIFFLAGHDTTAFTLSFMIYELAVNPEMQERARKEAIAILGDDPYDKLPDIEDTKQMSYINAVMKETMRLHNPVLSTTAREATKDCVLNGIFIPKGSLVSADILDVHRNPKVWTSPYEFNPDRFLPGGEAEQKTSAGTAWIPFSSGGRICVGMNFSLVEQRVILSMLLRKYKWKLPSDSIHANGLKTHGVAFGIISSTNLDIDFEKRY</sequence>
<protein>
    <submittedName>
        <fullName evidence="9">Cytochrome P450</fullName>
    </submittedName>
</protein>
<accession>A0A1X2IEY8</accession>
<evidence type="ECO:0000256" key="4">
    <source>
        <dbReference type="ARBA" id="ARBA00023002"/>
    </source>
</evidence>
<keyword evidence="6 8" id="KW-0503">Monooxygenase</keyword>
<dbReference type="PROSITE" id="PS00086">
    <property type="entry name" value="CYTOCHROME_P450"/>
    <property type="match status" value="1"/>
</dbReference>
<dbReference type="SUPFAM" id="SSF48264">
    <property type="entry name" value="Cytochrome P450"/>
    <property type="match status" value="1"/>
</dbReference>
<gene>
    <name evidence="9" type="ORF">BCR42DRAFT_416674</name>
</gene>
<dbReference type="Gene3D" id="1.10.630.10">
    <property type="entry name" value="Cytochrome P450"/>
    <property type="match status" value="1"/>
</dbReference>
<evidence type="ECO:0000313" key="10">
    <source>
        <dbReference type="Proteomes" id="UP000193560"/>
    </source>
</evidence>
<dbReference type="InterPro" id="IPR050196">
    <property type="entry name" value="Cytochrome_P450_Monoox"/>
</dbReference>
<dbReference type="PRINTS" id="PR00463">
    <property type="entry name" value="EP450I"/>
</dbReference>
<dbReference type="InterPro" id="IPR001128">
    <property type="entry name" value="Cyt_P450"/>
</dbReference>
<evidence type="ECO:0000256" key="3">
    <source>
        <dbReference type="ARBA" id="ARBA00022723"/>
    </source>
</evidence>
<dbReference type="PANTHER" id="PTHR24291">
    <property type="entry name" value="CYTOCHROME P450 FAMILY 4"/>
    <property type="match status" value="1"/>
</dbReference>
<dbReference type="GO" id="GO:0005506">
    <property type="term" value="F:iron ion binding"/>
    <property type="evidence" value="ECO:0007669"/>
    <property type="project" value="InterPro"/>
</dbReference>
<keyword evidence="4 8" id="KW-0560">Oxidoreductase</keyword>
<dbReference type="Proteomes" id="UP000193560">
    <property type="component" value="Unassembled WGS sequence"/>
</dbReference>
<dbReference type="GO" id="GO:0016705">
    <property type="term" value="F:oxidoreductase activity, acting on paired donors, with incorporation or reduction of molecular oxygen"/>
    <property type="evidence" value="ECO:0007669"/>
    <property type="project" value="InterPro"/>
</dbReference>
<dbReference type="Pfam" id="PF00067">
    <property type="entry name" value="p450"/>
    <property type="match status" value="1"/>
</dbReference>
<proteinExistence type="inferred from homology"/>
<dbReference type="PANTHER" id="PTHR24291:SF50">
    <property type="entry name" value="BIFUNCTIONAL ALBAFLAVENONE MONOOXYGENASE_TERPENE SYNTHASE"/>
    <property type="match status" value="1"/>
</dbReference>
<organism evidence="9 10">
    <name type="scientific">Absidia repens</name>
    <dbReference type="NCBI Taxonomy" id="90262"/>
    <lineage>
        <taxon>Eukaryota</taxon>
        <taxon>Fungi</taxon>
        <taxon>Fungi incertae sedis</taxon>
        <taxon>Mucoromycota</taxon>
        <taxon>Mucoromycotina</taxon>
        <taxon>Mucoromycetes</taxon>
        <taxon>Mucorales</taxon>
        <taxon>Cunninghamellaceae</taxon>
        <taxon>Absidia</taxon>
    </lineage>
</organism>
<evidence type="ECO:0000313" key="9">
    <source>
        <dbReference type="EMBL" id="ORZ15229.1"/>
    </source>
</evidence>
<dbReference type="InterPro" id="IPR036396">
    <property type="entry name" value="Cyt_P450_sf"/>
</dbReference>
<keyword evidence="2 7" id="KW-0349">Heme</keyword>
<dbReference type="PRINTS" id="PR00385">
    <property type="entry name" value="P450"/>
</dbReference>
<dbReference type="AlphaFoldDB" id="A0A1X2IEY8"/>
<name>A0A1X2IEY8_9FUNG</name>
<dbReference type="STRING" id="90262.A0A1X2IEY8"/>
<dbReference type="InterPro" id="IPR002401">
    <property type="entry name" value="Cyt_P450_E_grp-I"/>
</dbReference>
<dbReference type="EMBL" id="MCGE01000013">
    <property type="protein sequence ID" value="ORZ15229.1"/>
    <property type="molecule type" value="Genomic_DNA"/>
</dbReference>
<comment type="cofactor">
    <cofactor evidence="7">
        <name>heme</name>
        <dbReference type="ChEBI" id="CHEBI:30413"/>
    </cofactor>
</comment>
<keyword evidence="10" id="KW-1185">Reference proteome</keyword>
<comment type="caution">
    <text evidence="9">The sequence shown here is derived from an EMBL/GenBank/DDBJ whole genome shotgun (WGS) entry which is preliminary data.</text>
</comment>
<dbReference type="GO" id="GO:0004497">
    <property type="term" value="F:monooxygenase activity"/>
    <property type="evidence" value="ECO:0007669"/>
    <property type="project" value="UniProtKB-KW"/>
</dbReference>
<evidence type="ECO:0000256" key="6">
    <source>
        <dbReference type="ARBA" id="ARBA00023033"/>
    </source>
</evidence>
<evidence type="ECO:0000256" key="8">
    <source>
        <dbReference type="RuleBase" id="RU000461"/>
    </source>
</evidence>
<evidence type="ECO:0000256" key="2">
    <source>
        <dbReference type="ARBA" id="ARBA00022617"/>
    </source>
</evidence>
<dbReference type="InterPro" id="IPR017972">
    <property type="entry name" value="Cyt_P450_CS"/>
</dbReference>
<keyword evidence="5 7" id="KW-0408">Iron</keyword>